<dbReference type="AlphaFoldDB" id="A0A0E9LUB6"/>
<evidence type="ECO:0000313" key="7">
    <source>
        <dbReference type="EMBL" id="GAO29177.1"/>
    </source>
</evidence>
<dbReference type="STRING" id="1236989.JCM15548_11341"/>
<dbReference type="Gene3D" id="2.40.10.340">
    <property type="entry name" value="Rod shape-determining protein MreC, domain 1"/>
    <property type="match status" value="1"/>
</dbReference>
<dbReference type="InterPro" id="IPR055342">
    <property type="entry name" value="MreC_beta-barrel_core"/>
</dbReference>
<dbReference type="NCBIfam" id="TIGR00219">
    <property type="entry name" value="mreC"/>
    <property type="match status" value="1"/>
</dbReference>
<dbReference type="Proteomes" id="UP000032900">
    <property type="component" value="Unassembled WGS sequence"/>
</dbReference>
<evidence type="ECO:0000256" key="1">
    <source>
        <dbReference type="ARBA" id="ARBA00009369"/>
    </source>
</evidence>
<dbReference type="InterPro" id="IPR042177">
    <property type="entry name" value="Cell/Rod_1"/>
</dbReference>
<keyword evidence="3" id="KW-0133">Cell shape</keyword>
<sequence>MRNFIRFIIRYHLFFLFLLFETISFYLLVNYNHYHNQTFVNSSSKFAASVLEISGNFTDYFSLKRANEELSRENAFLRTQLPENTYRLNEPVPENRQTADSIQYLYRPAKVINSSVNKFHNYITINKGSKQGIRPEMGVISARGLVGVVRHVSPNYATVISLLNTQLKISARLRESNHFGSLEWDGNSYQHAILNEIPAHAKVSVGDAVVTSGYSALFPEGILIGTIDDFELNQGEGFYVIRVKLSIDFKSLTYVETVEKITRDEQQELEKLTNND</sequence>
<reference evidence="7 8" key="1">
    <citation type="journal article" date="2015" name="Microbes Environ.">
        <title>Distribution and evolution of nitrogen fixation genes in the phylum bacteroidetes.</title>
        <authorList>
            <person name="Inoue J."/>
            <person name="Oshima K."/>
            <person name="Suda W."/>
            <person name="Sakamoto M."/>
            <person name="Iino T."/>
            <person name="Noda S."/>
            <person name="Hongoh Y."/>
            <person name="Hattori M."/>
            <person name="Ohkuma M."/>
        </authorList>
    </citation>
    <scope>NUCLEOTIDE SEQUENCE [LARGE SCALE GENOMIC DNA]</scope>
    <source>
        <strain evidence="7">JCM 15548</strain>
    </source>
</reference>
<evidence type="ECO:0000313" key="8">
    <source>
        <dbReference type="Proteomes" id="UP000032900"/>
    </source>
</evidence>
<evidence type="ECO:0000256" key="3">
    <source>
        <dbReference type="ARBA" id="ARBA00022960"/>
    </source>
</evidence>
<evidence type="ECO:0000256" key="5">
    <source>
        <dbReference type="SAM" id="Phobius"/>
    </source>
</evidence>
<comment type="caution">
    <text evidence="7">The sequence shown here is derived from an EMBL/GenBank/DDBJ whole genome shotgun (WGS) entry which is preliminary data.</text>
</comment>
<keyword evidence="5" id="KW-0812">Transmembrane</keyword>
<keyword evidence="5" id="KW-0472">Membrane</keyword>
<dbReference type="RefSeq" id="WP_062123118.1">
    <property type="nucleotide sequence ID" value="NZ_BAZW01000007.1"/>
</dbReference>
<name>A0A0E9LUB6_9BACT</name>
<gene>
    <name evidence="7" type="ORF">JCM15548_11341</name>
</gene>
<dbReference type="GO" id="GO:0005886">
    <property type="term" value="C:plasma membrane"/>
    <property type="evidence" value="ECO:0007669"/>
    <property type="project" value="TreeGrafter"/>
</dbReference>
<dbReference type="InterPro" id="IPR042175">
    <property type="entry name" value="Cell/Rod_MreC_2"/>
</dbReference>
<feature type="domain" description="Rod shape-determining protein MreC beta-barrel core" evidence="6">
    <location>
        <begin position="111"/>
        <end position="255"/>
    </location>
</feature>
<organism evidence="7 8">
    <name type="scientific">Geofilum rubicundum JCM 15548</name>
    <dbReference type="NCBI Taxonomy" id="1236989"/>
    <lineage>
        <taxon>Bacteria</taxon>
        <taxon>Pseudomonadati</taxon>
        <taxon>Bacteroidota</taxon>
        <taxon>Bacteroidia</taxon>
        <taxon>Marinilabiliales</taxon>
        <taxon>Marinilabiliaceae</taxon>
        <taxon>Geofilum</taxon>
    </lineage>
</organism>
<protein>
    <recommendedName>
        <fullName evidence="2">Cell shape-determining protein MreC</fullName>
    </recommendedName>
    <alternativeName>
        <fullName evidence="4">Cell shape protein MreC</fullName>
    </alternativeName>
</protein>
<dbReference type="PANTHER" id="PTHR34138">
    <property type="entry name" value="CELL SHAPE-DETERMINING PROTEIN MREC"/>
    <property type="match status" value="1"/>
</dbReference>
<keyword evidence="8" id="KW-1185">Reference proteome</keyword>
<evidence type="ECO:0000256" key="4">
    <source>
        <dbReference type="ARBA" id="ARBA00032089"/>
    </source>
</evidence>
<keyword evidence="5" id="KW-1133">Transmembrane helix</keyword>
<proteinExistence type="inferred from homology"/>
<dbReference type="Pfam" id="PF04085">
    <property type="entry name" value="MreC"/>
    <property type="match status" value="1"/>
</dbReference>
<comment type="similarity">
    <text evidence="1">Belongs to the MreC family.</text>
</comment>
<dbReference type="GO" id="GO:0008360">
    <property type="term" value="P:regulation of cell shape"/>
    <property type="evidence" value="ECO:0007669"/>
    <property type="project" value="UniProtKB-KW"/>
</dbReference>
<feature type="transmembrane region" description="Helical" evidence="5">
    <location>
        <begin position="7"/>
        <end position="29"/>
    </location>
</feature>
<dbReference type="OrthoDB" id="9811827at2"/>
<dbReference type="Gene3D" id="2.40.10.350">
    <property type="entry name" value="Rod shape-determining protein MreC, domain 2"/>
    <property type="match status" value="1"/>
</dbReference>
<evidence type="ECO:0000256" key="2">
    <source>
        <dbReference type="ARBA" id="ARBA00013855"/>
    </source>
</evidence>
<dbReference type="PANTHER" id="PTHR34138:SF1">
    <property type="entry name" value="CELL SHAPE-DETERMINING PROTEIN MREC"/>
    <property type="match status" value="1"/>
</dbReference>
<dbReference type="NCBIfam" id="NF010532">
    <property type="entry name" value="PRK13922.9-3"/>
    <property type="match status" value="1"/>
</dbReference>
<dbReference type="InterPro" id="IPR007221">
    <property type="entry name" value="MreC"/>
</dbReference>
<accession>A0A0E9LUB6</accession>
<evidence type="ECO:0000259" key="6">
    <source>
        <dbReference type="Pfam" id="PF04085"/>
    </source>
</evidence>
<dbReference type="EMBL" id="BAZW01000007">
    <property type="protein sequence ID" value="GAO29177.1"/>
    <property type="molecule type" value="Genomic_DNA"/>
</dbReference>